<name>A0ABQ8UTW5_9EUKA</name>
<dbReference type="Gene3D" id="3.80.10.10">
    <property type="entry name" value="Ribonuclease Inhibitor"/>
    <property type="match status" value="1"/>
</dbReference>
<gene>
    <name evidence="1" type="ORF">PAPYR_540</name>
</gene>
<dbReference type="EMBL" id="JAPMOS010000002">
    <property type="protein sequence ID" value="KAJ4462564.1"/>
    <property type="molecule type" value="Genomic_DNA"/>
</dbReference>
<comment type="caution">
    <text evidence="1">The sequence shown here is derived from an EMBL/GenBank/DDBJ whole genome shotgun (WGS) entry which is preliminary data.</text>
</comment>
<dbReference type="InterPro" id="IPR032675">
    <property type="entry name" value="LRR_dom_sf"/>
</dbReference>
<evidence type="ECO:0000313" key="1">
    <source>
        <dbReference type="EMBL" id="KAJ4462564.1"/>
    </source>
</evidence>
<sequence length="954" mass="106334">MLVIGRKSRRYDCAIGGSLVRLEQLHLDATRLPNPLVLRRLPGRYSVHPSQLVLTRFNFRSSSVSEAARQYRRKGTKKYYSPYQNQLGTFLASTKKSTRKVPGQVPEKYQGEYQKSTKGGYQEYQTTRYKNFLVLFGTFPLSSCIYIPQKKVPLLVELSIVRVDTSRRWPANHDTDSWRTPPAHCPWNRWSRTDCSVRWRGFTADAAMAKIDQTKLDLHRWTLDMDNQSGSLVLMQPRRRQKSQKVCLVLSPSSPTFYLKTPSFANNLWGQLPPELLRAIVEASSSPLRTYIQLLSLSHTIRSMIRGLLRQMSFQRSEIDALVALVGSCKGLVKLTFPDAAEQLNFPPPAQRHRDHKTTTPGSWVDEAVVTLKGRGKQPYSHNKAFWGHTQLAVLENFPTSSEPDIERILSYLPGLVELTVSWRFPMSTRLLAALARFCPDLQVLRWEPPSYGIRELPISDLGALAPLSGVLKHLDLGHVKVSKETLAAFVGSLSAVTSLKLHSCPPAALEPIASHLTSLELSMCQDLPGPWLCRLERLSLNLSWSGPILAPLTLLLAANQATLRSLSLTTHETAESLIAPLSALPCLTHLDLEMSHAGRILSALPPHLVDRLESLRLCLYHATPGTTPVRIASSHLQSFSLDFRGRMMESPAPGLVLECPALVALCSDAPLLSLCCPRLRTLRSPPMEEPAPTPMPDLEFAGPSILGHLVDPAWLLAGSSPRLRVLTGIPVPEPDPAPHPLVLRLPGKLEYLDLHIKMPGARTAEGDPPLPPFDIQVEAPGLLDFNLDLDVSCPPDEDGLDEDVPSVRVRLCRHSPYLDSLRLCSYDALLSFQIDEEAGTTTMQLRDSVFACGNIEAASLIRLLTRHGARLSEIQVKAKKRSMASEDWAQLMTAISPCPQLRALSFENQLYKLKLVLDCPHLVDLFNTYRLGYPPPEEREHAVYLPEDELALS</sequence>
<dbReference type="SUPFAM" id="SSF52047">
    <property type="entry name" value="RNI-like"/>
    <property type="match status" value="1"/>
</dbReference>
<keyword evidence="2" id="KW-1185">Reference proteome</keyword>
<reference evidence="1" key="1">
    <citation type="journal article" date="2022" name="bioRxiv">
        <title>Genomics of Preaxostyla Flagellates Illuminates Evolutionary Transitions and the Path Towards Mitochondrial Loss.</title>
        <authorList>
            <person name="Novak L.V.F."/>
            <person name="Treitli S.C."/>
            <person name="Pyrih J."/>
            <person name="Halakuc P."/>
            <person name="Pipaliya S.V."/>
            <person name="Vacek V."/>
            <person name="Brzon O."/>
            <person name="Soukal P."/>
            <person name="Eme L."/>
            <person name="Dacks J.B."/>
            <person name="Karnkowska A."/>
            <person name="Elias M."/>
            <person name="Hampl V."/>
        </authorList>
    </citation>
    <scope>NUCLEOTIDE SEQUENCE</scope>
    <source>
        <strain evidence="1">RCP-MX</strain>
    </source>
</reference>
<accession>A0ABQ8UTW5</accession>
<organism evidence="1 2">
    <name type="scientific">Paratrimastix pyriformis</name>
    <dbReference type="NCBI Taxonomy" id="342808"/>
    <lineage>
        <taxon>Eukaryota</taxon>
        <taxon>Metamonada</taxon>
        <taxon>Preaxostyla</taxon>
        <taxon>Paratrimastigidae</taxon>
        <taxon>Paratrimastix</taxon>
    </lineage>
</organism>
<evidence type="ECO:0000313" key="2">
    <source>
        <dbReference type="Proteomes" id="UP001141327"/>
    </source>
</evidence>
<protein>
    <recommendedName>
        <fullName evidence="3">F-box domain-containing protein</fullName>
    </recommendedName>
</protein>
<proteinExistence type="predicted"/>
<dbReference type="Proteomes" id="UP001141327">
    <property type="component" value="Unassembled WGS sequence"/>
</dbReference>
<evidence type="ECO:0008006" key="3">
    <source>
        <dbReference type="Google" id="ProtNLM"/>
    </source>
</evidence>